<evidence type="ECO:0000313" key="2">
    <source>
        <dbReference type="Proteomes" id="UP000296049"/>
    </source>
</evidence>
<sequence>MESGIAQQAAASSKSGCIMQIDTSARLIDLASPLKKLPFGPDPHAHPSAPYQPFHHSMVESCSTKIKTKPSQYLQRPTETSRTPCCGSWHRACKSPGVTRKEKEFGLIVEVFCCHVHCSAQISVVSSPAGASPSSAPHTVLPKVHVCALLRASVHARVARRGFLGSLEETLSCCLHPKTLSSSAAIYIASVWEHQSPPVDKAVHTGAWKYKRYQSECRETTRELGKHQRKHPHRWRQRSAPGEGTRMCLALWTCKGKEEEEEFQIPRNQGAQLATGLWLPCRFMGKNCKTSGAFERVLDSSKVPWDSHTGALGQQGCGIIQLQVDCP</sequence>
<name>R0K2Y8_ANAPL</name>
<organism evidence="1 2">
    <name type="scientific">Anas platyrhynchos</name>
    <name type="common">Mallard</name>
    <name type="synonym">Anas boschas</name>
    <dbReference type="NCBI Taxonomy" id="8839"/>
    <lineage>
        <taxon>Eukaryota</taxon>
        <taxon>Metazoa</taxon>
        <taxon>Chordata</taxon>
        <taxon>Craniata</taxon>
        <taxon>Vertebrata</taxon>
        <taxon>Euteleostomi</taxon>
        <taxon>Archelosauria</taxon>
        <taxon>Archosauria</taxon>
        <taxon>Dinosauria</taxon>
        <taxon>Saurischia</taxon>
        <taxon>Theropoda</taxon>
        <taxon>Coelurosauria</taxon>
        <taxon>Aves</taxon>
        <taxon>Neognathae</taxon>
        <taxon>Galloanserae</taxon>
        <taxon>Anseriformes</taxon>
        <taxon>Anatidae</taxon>
        <taxon>Anatinae</taxon>
        <taxon>Anas</taxon>
    </lineage>
</organism>
<protein>
    <submittedName>
        <fullName evidence="1">Uncharacterized protein</fullName>
    </submittedName>
</protein>
<proteinExistence type="predicted"/>
<reference evidence="2" key="1">
    <citation type="journal article" date="2013" name="Nat. Genet.">
        <title>The duck genome and transcriptome provide insight into an avian influenza virus reservoir species.</title>
        <authorList>
            <person name="Huang Y."/>
            <person name="Li Y."/>
            <person name="Burt D.W."/>
            <person name="Chen H."/>
            <person name="Zhang Y."/>
            <person name="Qian W."/>
            <person name="Kim H."/>
            <person name="Gan S."/>
            <person name="Zhao Y."/>
            <person name="Li J."/>
            <person name="Yi K."/>
            <person name="Feng H."/>
            <person name="Zhu P."/>
            <person name="Li B."/>
            <person name="Liu Q."/>
            <person name="Fairley S."/>
            <person name="Magor K.E."/>
            <person name="Du Z."/>
            <person name="Hu X."/>
            <person name="Goodman L."/>
            <person name="Tafer H."/>
            <person name="Vignal A."/>
            <person name="Lee T."/>
            <person name="Kim K.W."/>
            <person name="Sheng Z."/>
            <person name="An Y."/>
            <person name="Searle S."/>
            <person name="Herrero J."/>
            <person name="Groenen M.A."/>
            <person name="Crooijmans R.P."/>
            <person name="Faraut T."/>
            <person name="Cai Q."/>
            <person name="Webster R.G."/>
            <person name="Aldridge J.R."/>
            <person name="Warren W.C."/>
            <person name="Bartschat S."/>
            <person name="Kehr S."/>
            <person name="Marz M."/>
            <person name="Stadler P.F."/>
            <person name="Smith J."/>
            <person name="Kraus R.H."/>
            <person name="Zhao Y."/>
            <person name="Ren L."/>
            <person name="Fei J."/>
            <person name="Morisson M."/>
            <person name="Kaiser P."/>
            <person name="Griffin D.K."/>
            <person name="Rao M."/>
            <person name="Pitel F."/>
            <person name="Wang J."/>
            <person name="Li N."/>
        </authorList>
    </citation>
    <scope>NUCLEOTIDE SEQUENCE [LARGE SCALE GENOMIC DNA]</scope>
</reference>
<keyword evidence="2" id="KW-1185">Reference proteome</keyword>
<accession>R0K2Y8</accession>
<dbReference type="EMBL" id="KB742797">
    <property type="protein sequence ID" value="EOB04381.1"/>
    <property type="molecule type" value="Genomic_DNA"/>
</dbReference>
<evidence type="ECO:0000313" key="1">
    <source>
        <dbReference type="EMBL" id="EOB04381.1"/>
    </source>
</evidence>
<dbReference type="Proteomes" id="UP000296049">
    <property type="component" value="Unassembled WGS sequence"/>
</dbReference>
<dbReference type="AlphaFoldDB" id="R0K2Y8"/>
<gene>
    <name evidence="1" type="ORF">Anapl_08900</name>
</gene>